<proteinExistence type="predicted"/>
<dbReference type="AlphaFoldDB" id="A0A8A3PKJ5"/>
<protein>
    <submittedName>
        <fullName evidence="2">Uncharacterized protein</fullName>
    </submittedName>
</protein>
<feature type="region of interest" description="Disordered" evidence="1">
    <location>
        <begin position="1158"/>
        <end position="1192"/>
    </location>
</feature>
<accession>A0A8A3PKJ5</accession>
<dbReference type="OrthoDB" id="5401902at2759"/>
<sequence length="1217" mass="132189">MKALHYSIDQLLGLRRSLSVIVCAVNNINKHPDIGQYSLNLPLIHHGAIAKQENFVVSIFTLPEQAFRSPQTYSCLTTTLLKQPRYTRTEDTTRRGESSSASSQSMRSQGSWCLRQNSNFESRRTFDSQVQPHSAPTSVALHQAENFRRFYRAVVSPTHVRVTAGGRIVPNTRAMAPPLFEPNGDKKSFESPEKINDTEQIDHNRAASSTVGDPQGSIIPVGTQGLPAFHPVFPGSFLPPYGYLPQGVANMPLQHFGHLGNTQLPHQTINVNESSSSSLQPVRVSHPGQFDPTRPYLMVNNQMCFPTSAFPQPPPNGFPSGLVGNSQFGPPMLGGPPGHHMSHPMHGPVPFPMPPGNFPVHMMHPNGQFFSMMPHQGHAQQTSMAPILPLQFASTEQTLQQHRDHLMMLEGHISRHSLQSVPYWANQRQVLMGEIAKMTNSLQSERNPSSNAQAEQVKSPTSMDTGGSLDAPANTREVRSPVIASSNASTIVHSQEPPVTQPIPVTHTKRSADSPTVKQATTAKLGPGSRLPATAAMAPPFQPRGCRLDLSAAEWEEFAKVTDPRPGGRTSPPATPENTAQRLSRLMGNCQTRWEDSAAGSSMISMPRSQTMPVPQFQTHPASLPTLRRSGTHPNSAAQMAPTAYGPIMNSGSMGPRPYSRVLTHSHDPERFLAQKEYFGNSANSLANHSSTRHVPRFDAGRQTPMPTSPARGNINNQNMFTTDEYLTKCQSMFLPVSSESGGTKYASPWPSPMRNSVSHNALDAHSRVNAPMPPFNSTTQSLVNESATSAHGISVDTQRLGTLANVFAETPRKYLDSDKQPGALQGHQRDVPSNFHSSSIEQIKEPGSLNCNDLGAIFASEDQDGPTQSENPSIVRQHTSEDFAVVFSSDEPHESVPKQVTKSASVDELTHKDLGDIFASNGPTASASSYDVEQPPTLTSNRPYTSQDSGTIYASNEPLASASRRTANPASTASLTHEDLGDIFASDKPQASTPHQNKQAPDARQHTSAHLGDVFASVSPIKRKQGTVTPTYMNGDDVDDNNSIESWTRRPEHRTSTSTQSGIEKENSVFTPKTQDGSPKSKTSFTERLRFTSSAAQKNQILKNLLNLQPANHSAVAAPAHVSSANAQGIVPLQSRGSAAASLAPARVSMAAISKTPTVTSPRGVASPTTPENRSRPRLSLSFHRSPEHLGNEDYLDCLKEIARHTSLKRTQVENK</sequence>
<feature type="compositionally biased region" description="Polar residues" evidence="1">
    <location>
        <begin position="1057"/>
        <end position="1085"/>
    </location>
</feature>
<feature type="region of interest" description="Disordered" evidence="1">
    <location>
        <begin position="442"/>
        <end position="540"/>
    </location>
</feature>
<feature type="compositionally biased region" description="Polar residues" evidence="1">
    <location>
        <begin position="922"/>
        <end position="953"/>
    </location>
</feature>
<feature type="compositionally biased region" description="Basic and acidic residues" evidence="1">
    <location>
        <begin position="87"/>
        <end position="97"/>
    </location>
</feature>
<feature type="compositionally biased region" description="Polar residues" evidence="1">
    <location>
        <begin position="1158"/>
        <end position="1173"/>
    </location>
</feature>
<feature type="compositionally biased region" description="Polar residues" evidence="1">
    <location>
        <begin position="442"/>
        <end position="465"/>
    </location>
</feature>
<feature type="compositionally biased region" description="Polar residues" evidence="1">
    <location>
        <begin position="513"/>
        <end position="522"/>
    </location>
</feature>
<evidence type="ECO:0000256" key="1">
    <source>
        <dbReference type="SAM" id="MobiDB-lite"/>
    </source>
</evidence>
<name>A0A8A3PKJ5_9HELO</name>
<evidence type="ECO:0000313" key="2">
    <source>
        <dbReference type="EMBL" id="QSZ35927.1"/>
    </source>
</evidence>
<organism evidence="2 3">
    <name type="scientific">Monilinia vaccinii-corymbosi</name>
    <dbReference type="NCBI Taxonomy" id="61207"/>
    <lineage>
        <taxon>Eukaryota</taxon>
        <taxon>Fungi</taxon>
        <taxon>Dikarya</taxon>
        <taxon>Ascomycota</taxon>
        <taxon>Pezizomycotina</taxon>
        <taxon>Leotiomycetes</taxon>
        <taxon>Helotiales</taxon>
        <taxon>Sclerotiniaceae</taxon>
        <taxon>Monilinia</taxon>
    </lineage>
</organism>
<feature type="region of interest" description="Disordered" evidence="1">
    <location>
        <begin position="695"/>
        <end position="717"/>
    </location>
</feature>
<feature type="compositionally biased region" description="Polar residues" evidence="1">
    <location>
        <begin position="483"/>
        <end position="493"/>
    </location>
</feature>
<gene>
    <name evidence="2" type="ORF">DSL72_007049</name>
</gene>
<keyword evidence="3" id="KW-1185">Reference proteome</keyword>
<reference evidence="2" key="1">
    <citation type="submission" date="2020-10" db="EMBL/GenBank/DDBJ databases">
        <title>Genome Sequence of Monilinia vaccinii-corymbosi Sheds Light on Mummy Berry Disease Infection of Blueberry and Mating Type.</title>
        <authorList>
            <person name="Yow A.G."/>
            <person name="Zhang Y."/>
            <person name="Bansal K."/>
            <person name="Eacker S.M."/>
            <person name="Sullivan S."/>
            <person name="Liachko I."/>
            <person name="Cubeta M.A."/>
            <person name="Rollins J.A."/>
            <person name="Ashrafi H."/>
        </authorList>
    </citation>
    <scope>NUCLEOTIDE SEQUENCE</scope>
    <source>
        <strain evidence="2">RL-1</strain>
    </source>
</reference>
<feature type="region of interest" description="Disordered" evidence="1">
    <location>
        <begin position="918"/>
        <end position="953"/>
    </location>
</feature>
<feature type="compositionally biased region" description="Polar residues" evidence="1">
    <location>
        <begin position="990"/>
        <end position="1000"/>
    </location>
</feature>
<feature type="region of interest" description="Disordered" evidence="1">
    <location>
        <begin position="986"/>
        <end position="1087"/>
    </location>
</feature>
<feature type="region of interest" description="Disordered" evidence="1">
    <location>
        <begin position="85"/>
        <end position="112"/>
    </location>
</feature>
<feature type="compositionally biased region" description="Low complexity" evidence="1">
    <location>
        <begin position="98"/>
        <end position="111"/>
    </location>
</feature>
<dbReference type="EMBL" id="CP063410">
    <property type="protein sequence ID" value="QSZ35927.1"/>
    <property type="molecule type" value="Genomic_DNA"/>
</dbReference>
<dbReference type="Proteomes" id="UP000672032">
    <property type="component" value="Chromosome 6"/>
</dbReference>
<evidence type="ECO:0000313" key="3">
    <source>
        <dbReference type="Proteomes" id="UP000672032"/>
    </source>
</evidence>